<name>A0A2A8D4H4_9MICC</name>
<dbReference type="EMBL" id="NCWU01000006">
    <property type="protein sequence ID" value="PAK85523.1"/>
    <property type="molecule type" value="Genomic_DNA"/>
</dbReference>
<evidence type="ECO:0000313" key="6">
    <source>
        <dbReference type="Proteomes" id="UP000216195"/>
    </source>
</evidence>
<gene>
    <name evidence="3" type="ORF">B8W87_06410</name>
    <name evidence="4" type="ORF">CRM92_09205</name>
    <name evidence="2" type="ORF">HXO56_07180</name>
    <name evidence="5" type="ORF">NCTC10918_01749</name>
</gene>
<dbReference type="STRING" id="762948.HMPREF0733_10675"/>
<dbReference type="AlphaFoldDB" id="A0A2A8D4H4"/>
<keyword evidence="1" id="KW-1133">Transmembrane helix</keyword>
<proteinExistence type="predicted"/>
<dbReference type="OMA" id="AREYMHA"/>
<feature type="transmembrane region" description="Helical" evidence="1">
    <location>
        <begin position="109"/>
        <end position="136"/>
    </location>
</feature>
<keyword evidence="1" id="KW-0472">Membrane</keyword>
<accession>A0A2A8D4H4</accession>
<keyword evidence="7" id="KW-1185">Reference proteome</keyword>
<dbReference type="Proteomes" id="UP000219947">
    <property type="component" value="Unassembled WGS sequence"/>
</dbReference>
<dbReference type="Proteomes" id="UP000216195">
    <property type="component" value="Unassembled WGS sequence"/>
</dbReference>
<reference evidence="5 8" key="3">
    <citation type="submission" date="2018-12" db="EMBL/GenBank/DDBJ databases">
        <authorList>
            <consortium name="Pathogen Informatics"/>
        </authorList>
    </citation>
    <scope>NUCLEOTIDE SEQUENCE [LARGE SCALE GENOMIC DNA]</scope>
    <source>
        <strain evidence="5 8">NCTC10918</strain>
    </source>
</reference>
<dbReference type="Proteomes" id="UP000270988">
    <property type="component" value="Chromosome"/>
</dbReference>
<dbReference type="EMBL" id="JABZXJ010000026">
    <property type="protein sequence ID" value="MBF1649857.1"/>
    <property type="molecule type" value="Genomic_DNA"/>
</dbReference>
<feature type="transmembrane region" description="Helical" evidence="1">
    <location>
        <begin position="32"/>
        <end position="60"/>
    </location>
</feature>
<keyword evidence="1" id="KW-0812">Transmembrane</keyword>
<dbReference type="GeneID" id="29743522"/>
<evidence type="ECO:0000313" key="8">
    <source>
        <dbReference type="Proteomes" id="UP000270988"/>
    </source>
</evidence>
<evidence type="ECO:0000313" key="3">
    <source>
        <dbReference type="EMBL" id="PAK85523.1"/>
    </source>
</evidence>
<organism evidence="4 7">
    <name type="scientific">Rothia dentocariosa</name>
    <dbReference type="NCBI Taxonomy" id="2047"/>
    <lineage>
        <taxon>Bacteria</taxon>
        <taxon>Bacillati</taxon>
        <taxon>Actinomycetota</taxon>
        <taxon>Actinomycetes</taxon>
        <taxon>Micrococcales</taxon>
        <taxon>Micrococcaceae</taxon>
        <taxon>Rothia</taxon>
    </lineage>
</organism>
<reference evidence="3 6" key="1">
    <citation type="submission" date="2017-04" db="EMBL/GenBank/DDBJ databases">
        <title>Kefir bacterial isolates.</title>
        <authorList>
            <person name="Kim Y."/>
            <person name="Blasche S."/>
            <person name="Patil K.R."/>
        </authorList>
    </citation>
    <scope>NUCLEOTIDE SEQUENCE [LARGE SCALE GENOMIC DNA]</scope>
    <source>
        <strain evidence="3 6">OG2-1</strain>
    </source>
</reference>
<feature type="transmembrane region" description="Helical" evidence="1">
    <location>
        <begin position="80"/>
        <end position="102"/>
    </location>
</feature>
<dbReference type="EMBL" id="LR134521">
    <property type="protein sequence ID" value="VEJ30466.1"/>
    <property type="molecule type" value="Genomic_DNA"/>
</dbReference>
<reference evidence="4" key="2">
    <citation type="submission" date="2017-10" db="EMBL/GenBank/DDBJ databases">
        <title>Kefir isolates.</title>
        <authorList>
            <person name="Kim Y."/>
            <person name="Blasche S."/>
        </authorList>
    </citation>
    <scope>NUCLEOTIDE SEQUENCE [LARGE SCALE GENOMIC DNA]</scope>
    <source>
        <strain evidence="4">OG2-2</strain>
    </source>
</reference>
<sequence length="203" mass="22950">MENQPEHPHDDRATVLVSKISGKPIRPLQVSLAALIMTIFIGMWAYILISYIVWVVTVPLQGVSLWESETFLTLKDQLPLVFFMMATFVLMALHVVVLFAYLRGHRWAAYVLTASLLLGMLCTFIVLLLVGVIMAGLNGAPMEEVEFLLDSNSSPLYVPLYVGMPYLVMSVIALGLIWSRAAREYMHARSLWRAEQREDSLMF</sequence>
<feature type="transmembrane region" description="Helical" evidence="1">
    <location>
        <begin position="156"/>
        <end position="179"/>
    </location>
</feature>
<evidence type="ECO:0000313" key="4">
    <source>
        <dbReference type="EMBL" id="PEN15770.1"/>
    </source>
</evidence>
<dbReference type="EMBL" id="PDEV01000004">
    <property type="protein sequence ID" value="PEN15770.1"/>
    <property type="molecule type" value="Genomic_DNA"/>
</dbReference>
<evidence type="ECO:0000313" key="5">
    <source>
        <dbReference type="EMBL" id="VEJ30466.1"/>
    </source>
</evidence>
<dbReference type="Proteomes" id="UP000769484">
    <property type="component" value="Unassembled WGS sequence"/>
</dbReference>
<accession>A0A5F0M7U9</accession>
<protein>
    <submittedName>
        <fullName evidence="4">Uncharacterized protein</fullName>
    </submittedName>
</protein>
<evidence type="ECO:0000313" key="7">
    <source>
        <dbReference type="Proteomes" id="UP000219947"/>
    </source>
</evidence>
<reference evidence="2" key="4">
    <citation type="submission" date="2020-04" db="EMBL/GenBank/DDBJ databases">
        <title>Deep metagenomics examines the oral microbiome during advanced dental caries in children, revealing novel taxa and co-occurrences with host molecules.</title>
        <authorList>
            <person name="Baker J.L."/>
            <person name="Morton J.T."/>
            <person name="Dinis M."/>
            <person name="Alvarez R."/>
            <person name="Tran N.C."/>
            <person name="Knight R."/>
            <person name="Edlund A."/>
        </authorList>
    </citation>
    <scope>NUCLEOTIDE SEQUENCE</scope>
    <source>
        <strain evidence="2">JCVI_47_bin.4</strain>
    </source>
</reference>
<evidence type="ECO:0000256" key="1">
    <source>
        <dbReference type="SAM" id="Phobius"/>
    </source>
</evidence>
<evidence type="ECO:0000313" key="2">
    <source>
        <dbReference type="EMBL" id="MBF1649857.1"/>
    </source>
</evidence>
<dbReference type="RefSeq" id="WP_004005686.1">
    <property type="nucleotide sequence ID" value="NZ_CABFMC010000003.1"/>
</dbReference>